<evidence type="ECO:0000313" key="7">
    <source>
        <dbReference type="Proteomes" id="UP000265140"/>
    </source>
</evidence>
<dbReference type="GeneTree" id="ENSGT01010000223589"/>
<dbReference type="InterPro" id="IPR036179">
    <property type="entry name" value="Ig-like_dom_sf"/>
</dbReference>
<keyword evidence="7" id="KW-1185">Reference proteome</keyword>
<dbReference type="PANTHER" id="PTHR46013:SF4">
    <property type="entry name" value="B-CELL RECEPTOR CD22-RELATED"/>
    <property type="match status" value="1"/>
</dbReference>
<dbReference type="Gene3D" id="2.60.40.10">
    <property type="entry name" value="Immunoglobulins"/>
    <property type="match status" value="3"/>
</dbReference>
<feature type="domain" description="Ig-like" evidence="5">
    <location>
        <begin position="25"/>
        <end position="102"/>
    </location>
</feature>
<dbReference type="AlphaFoldDB" id="A0AAY5KE09"/>
<feature type="chain" id="PRO_5044217083" description="Ig-like domain-containing protein" evidence="4">
    <location>
        <begin position="21"/>
        <end position="425"/>
    </location>
</feature>
<name>A0AAY5KE09_ESOLU</name>
<dbReference type="GeneID" id="114839748"/>
<dbReference type="PANTHER" id="PTHR46013">
    <property type="entry name" value="VASCULAR CELL ADHESION MOLECULE 1"/>
    <property type="match status" value="1"/>
</dbReference>
<evidence type="ECO:0000259" key="5">
    <source>
        <dbReference type="PROSITE" id="PS50835"/>
    </source>
</evidence>
<keyword evidence="1" id="KW-0393">Immunoglobulin domain</keyword>
<feature type="region of interest" description="Disordered" evidence="2">
    <location>
        <begin position="400"/>
        <end position="425"/>
    </location>
</feature>
<protein>
    <recommendedName>
        <fullName evidence="5">Ig-like domain-containing protein</fullName>
    </recommendedName>
</protein>
<feature type="transmembrane region" description="Helical" evidence="3">
    <location>
        <begin position="305"/>
        <end position="325"/>
    </location>
</feature>
<feature type="domain" description="Ig-like" evidence="5">
    <location>
        <begin position="207"/>
        <end position="301"/>
    </location>
</feature>
<dbReference type="RefSeq" id="XP_034150170.1">
    <property type="nucleotide sequence ID" value="XM_034294279.1"/>
</dbReference>
<evidence type="ECO:0000256" key="2">
    <source>
        <dbReference type="SAM" id="MobiDB-lite"/>
    </source>
</evidence>
<dbReference type="InterPro" id="IPR013783">
    <property type="entry name" value="Ig-like_fold"/>
</dbReference>
<dbReference type="InterPro" id="IPR013151">
    <property type="entry name" value="Immunoglobulin_dom"/>
</dbReference>
<feature type="signal peptide" evidence="4">
    <location>
        <begin position="1"/>
        <end position="20"/>
    </location>
</feature>
<evidence type="ECO:0000313" key="6">
    <source>
        <dbReference type="Ensembl" id="ENSELUP00000087308.1"/>
    </source>
</evidence>
<dbReference type="InterPro" id="IPR056386">
    <property type="entry name" value="Ig_CD22"/>
</dbReference>
<feature type="compositionally biased region" description="Basic and acidic residues" evidence="2">
    <location>
        <begin position="403"/>
        <end position="413"/>
    </location>
</feature>
<evidence type="ECO:0000256" key="1">
    <source>
        <dbReference type="ARBA" id="ARBA00023319"/>
    </source>
</evidence>
<sequence>MVFRTTQSVLVFVLWSVTMAKDCGQKTQVVVSPIVSKKGEYVTLTCVTNCTLTNATYIWYRNGQRLDEPTSRQLSVISYYTSSFSCSVKDHEDLQSPTMCVLGRQCFNVTYTRQSICALKGSVVDLPCKYQYPNNKKLSWSNWYIQEKHDEAPTNLGSLPEYSGRVKYLGDNVSNCTLRITDLRETDSAEYKFRFKTRNTEWGYSFPGTTLTVTDLQVKVTPGKRKTKTLTCSTSCPLTDNSNLTYVWYKNGQHLTHQKTVTSYLILDPDSTEDRGRYSCGVKGLTNVLSPELSLGEQSVTTGTVVGITLVVVILILLLSGFIWFRKKASKSTSVGQDKAVIVQSVHPDSNSNTYATLNMRNLSTDDTLASVHPDSNSNTYATLNMRNLSPDYETLASVRNSQNDEDRQKISDYENCGEPPRNLD</sequence>
<organism evidence="6 7">
    <name type="scientific">Esox lucius</name>
    <name type="common">Northern pike</name>
    <dbReference type="NCBI Taxonomy" id="8010"/>
    <lineage>
        <taxon>Eukaryota</taxon>
        <taxon>Metazoa</taxon>
        <taxon>Chordata</taxon>
        <taxon>Craniata</taxon>
        <taxon>Vertebrata</taxon>
        <taxon>Euteleostomi</taxon>
        <taxon>Actinopterygii</taxon>
        <taxon>Neopterygii</taxon>
        <taxon>Teleostei</taxon>
        <taxon>Protacanthopterygii</taxon>
        <taxon>Esociformes</taxon>
        <taxon>Esocidae</taxon>
        <taxon>Esox</taxon>
    </lineage>
</organism>
<dbReference type="Pfam" id="PF00047">
    <property type="entry name" value="ig"/>
    <property type="match status" value="1"/>
</dbReference>
<reference evidence="6" key="2">
    <citation type="submission" date="2025-08" db="UniProtKB">
        <authorList>
            <consortium name="Ensembl"/>
        </authorList>
    </citation>
    <scope>IDENTIFICATION</scope>
</reference>
<dbReference type="Pfam" id="PF24518">
    <property type="entry name" value="Ig_CD22"/>
    <property type="match status" value="1"/>
</dbReference>
<dbReference type="InterPro" id="IPR003599">
    <property type="entry name" value="Ig_sub"/>
</dbReference>
<reference evidence="6" key="3">
    <citation type="submission" date="2025-09" db="UniProtKB">
        <authorList>
            <consortium name="Ensembl"/>
        </authorList>
    </citation>
    <scope>IDENTIFICATION</scope>
</reference>
<keyword evidence="3" id="KW-0812">Transmembrane</keyword>
<dbReference type="Ensembl" id="ENSELUT00000088820.1">
    <property type="protein sequence ID" value="ENSELUP00000087308.1"/>
    <property type="gene ID" value="ENSELUG00000034974.1"/>
</dbReference>
<accession>A0AAY5KE09</accession>
<proteinExistence type="predicted"/>
<keyword evidence="3" id="KW-0472">Membrane</keyword>
<evidence type="ECO:0000256" key="3">
    <source>
        <dbReference type="SAM" id="Phobius"/>
    </source>
</evidence>
<evidence type="ECO:0000256" key="4">
    <source>
        <dbReference type="SAM" id="SignalP"/>
    </source>
</evidence>
<dbReference type="SMART" id="SM00409">
    <property type="entry name" value="IG"/>
    <property type="match status" value="2"/>
</dbReference>
<dbReference type="SUPFAM" id="SSF48726">
    <property type="entry name" value="Immunoglobulin"/>
    <property type="match status" value="3"/>
</dbReference>
<keyword evidence="3" id="KW-1133">Transmembrane helix</keyword>
<dbReference type="InterPro" id="IPR007110">
    <property type="entry name" value="Ig-like_dom"/>
</dbReference>
<reference evidence="6 7" key="1">
    <citation type="submission" date="2020-02" db="EMBL/GenBank/DDBJ databases">
        <title>Esox lucius (northern pike) genome, fEsoLuc1, primary haplotype.</title>
        <authorList>
            <person name="Myers G."/>
            <person name="Karagic N."/>
            <person name="Meyer A."/>
            <person name="Pippel M."/>
            <person name="Reichard M."/>
            <person name="Winkler S."/>
            <person name="Tracey A."/>
            <person name="Sims Y."/>
            <person name="Howe K."/>
            <person name="Rhie A."/>
            <person name="Formenti G."/>
            <person name="Durbin R."/>
            <person name="Fedrigo O."/>
            <person name="Jarvis E.D."/>
        </authorList>
    </citation>
    <scope>NUCLEOTIDE SEQUENCE [LARGE SCALE GENOMIC DNA]</scope>
</reference>
<dbReference type="PROSITE" id="PS50835">
    <property type="entry name" value="IG_LIKE"/>
    <property type="match status" value="2"/>
</dbReference>
<dbReference type="Proteomes" id="UP000265140">
    <property type="component" value="Chromosome 9"/>
</dbReference>
<keyword evidence="4" id="KW-0732">Signal</keyword>